<protein>
    <submittedName>
        <fullName evidence="1">Uncharacterized protein</fullName>
    </submittedName>
</protein>
<gene>
    <name evidence="1" type="ORF">NTEN_LOCUS10500</name>
</gene>
<organism evidence="1 2">
    <name type="scientific">Nesidiocoris tenuis</name>
    <dbReference type="NCBI Taxonomy" id="355587"/>
    <lineage>
        <taxon>Eukaryota</taxon>
        <taxon>Metazoa</taxon>
        <taxon>Ecdysozoa</taxon>
        <taxon>Arthropoda</taxon>
        <taxon>Hexapoda</taxon>
        <taxon>Insecta</taxon>
        <taxon>Pterygota</taxon>
        <taxon>Neoptera</taxon>
        <taxon>Paraneoptera</taxon>
        <taxon>Hemiptera</taxon>
        <taxon>Heteroptera</taxon>
        <taxon>Panheteroptera</taxon>
        <taxon>Cimicomorpha</taxon>
        <taxon>Miridae</taxon>
        <taxon>Dicyphina</taxon>
        <taxon>Nesidiocoris</taxon>
    </lineage>
</organism>
<dbReference type="AlphaFoldDB" id="A0A6H5GNN2"/>
<dbReference type="Proteomes" id="UP000479000">
    <property type="component" value="Unassembled WGS sequence"/>
</dbReference>
<evidence type="ECO:0000313" key="2">
    <source>
        <dbReference type="Proteomes" id="UP000479000"/>
    </source>
</evidence>
<evidence type="ECO:0000313" key="1">
    <source>
        <dbReference type="EMBL" id="CAB0005023.1"/>
    </source>
</evidence>
<sequence length="74" mass="8001">MRYSRGWIEPAIRGGGNVRVPGGDVIFINHGHFRHPRRTVVSAGPGAEAVVKHEHPPTRPRLIFPLSGCGGPTN</sequence>
<proteinExistence type="predicted"/>
<name>A0A6H5GNN2_9HEMI</name>
<keyword evidence="2" id="KW-1185">Reference proteome</keyword>
<accession>A0A6H5GNN2</accession>
<reference evidence="1 2" key="1">
    <citation type="submission" date="2020-02" db="EMBL/GenBank/DDBJ databases">
        <authorList>
            <person name="Ferguson B K."/>
        </authorList>
    </citation>
    <scope>NUCLEOTIDE SEQUENCE [LARGE SCALE GENOMIC DNA]</scope>
</reference>
<dbReference type="EMBL" id="CADCXU010015776">
    <property type="protein sequence ID" value="CAB0005023.1"/>
    <property type="molecule type" value="Genomic_DNA"/>
</dbReference>